<dbReference type="InterPro" id="IPR005467">
    <property type="entry name" value="His_kinase_dom"/>
</dbReference>
<dbReference type="CDD" id="cd00082">
    <property type="entry name" value="HisKA"/>
    <property type="match status" value="1"/>
</dbReference>
<feature type="transmembrane region" description="Helical" evidence="13">
    <location>
        <begin position="134"/>
        <end position="157"/>
    </location>
</feature>
<dbReference type="InterPro" id="IPR036890">
    <property type="entry name" value="HATPase_C_sf"/>
</dbReference>
<keyword evidence="12 13" id="KW-0472">Membrane</keyword>
<evidence type="ECO:0000256" key="13">
    <source>
        <dbReference type="SAM" id="Phobius"/>
    </source>
</evidence>
<keyword evidence="8 15" id="KW-0418">Kinase</keyword>
<dbReference type="Gene3D" id="3.30.565.10">
    <property type="entry name" value="Histidine kinase-like ATPase, C-terminal domain"/>
    <property type="match status" value="1"/>
</dbReference>
<dbReference type="PANTHER" id="PTHR45436">
    <property type="entry name" value="SENSOR HISTIDINE KINASE YKOH"/>
    <property type="match status" value="1"/>
</dbReference>
<evidence type="ECO:0000256" key="7">
    <source>
        <dbReference type="ARBA" id="ARBA00022741"/>
    </source>
</evidence>
<dbReference type="InterPro" id="IPR003661">
    <property type="entry name" value="HisK_dim/P_dom"/>
</dbReference>
<evidence type="ECO:0000256" key="5">
    <source>
        <dbReference type="ARBA" id="ARBA00022679"/>
    </source>
</evidence>
<keyword evidence="11" id="KW-0902">Two-component regulatory system</keyword>
<gene>
    <name evidence="15" type="ORF">tloyanaT_03350</name>
</gene>
<dbReference type="SUPFAM" id="SSF55874">
    <property type="entry name" value="ATPase domain of HSP90 chaperone/DNA topoisomerase II/histidine kinase"/>
    <property type="match status" value="1"/>
</dbReference>
<evidence type="ECO:0000256" key="4">
    <source>
        <dbReference type="ARBA" id="ARBA00022553"/>
    </source>
</evidence>
<dbReference type="SUPFAM" id="SSF47384">
    <property type="entry name" value="Homodimeric domain of signal transducing histidine kinase"/>
    <property type="match status" value="1"/>
</dbReference>
<dbReference type="PRINTS" id="PR00344">
    <property type="entry name" value="BCTRLSENSOR"/>
</dbReference>
<organism evidence="15 16">
    <name type="scientific">Thalassotalea loyana</name>
    <dbReference type="NCBI Taxonomy" id="280483"/>
    <lineage>
        <taxon>Bacteria</taxon>
        <taxon>Pseudomonadati</taxon>
        <taxon>Pseudomonadota</taxon>
        <taxon>Gammaproteobacteria</taxon>
        <taxon>Alteromonadales</taxon>
        <taxon>Colwelliaceae</taxon>
        <taxon>Thalassotalea</taxon>
    </lineage>
</organism>
<accession>A0ABQ6H7H7</accession>
<dbReference type="Pfam" id="PF02518">
    <property type="entry name" value="HATPase_c"/>
    <property type="match status" value="1"/>
</dbReference>
<comment type="catalytic activity">
    <reaction evidence="1">
        <text>ATP + protein L-histidine = ADP + protein N-phospho-L-histidine.</text>
        <dbReference type="EC" id="2.7.13.3"/>
    </reaction>
</comment>
<dbReference type="GO" id="GO:0016301">
    <property type="term" value="F:kinase activity"/>
    <property type="evidence" value="ECO:0007669"/>
    <property type="project" value="UniProtKB-KW"/>
</dbReference>
<comment type="caution">
    <text evidence="15">The sequence shown here is derived from an EMBL/GenBank/DDBJ whole genome shotgun (WGS) entry which is preliminary data.</text>
</comment>
<feature type="domain" description="Histidine kinase" evidence="14">
    <location>
        <begin position="218"/>
        <end position="430"/>
    </location>
</feature>
<keyword evidence="7" id="KW-0547">Nucleotide-binding</keyword>
<dbReference type="Gene3D" id="1.10.287.130">
    <property type="match status" value="1"/>
</dbReference>
<evidence type="ECO:0000256" key="3">
    <source>
        <dbReference type="ARBA" id="ARBA00012438"/>
    </source>
</evidence>
<comment type="subcellular location">
    <subcellularLocation>
        <location evidence="2">Membrane</location>
        <topology evidence="2">Multi-pass membrane protein</topology>
    </subcellularLocation>
</comment>
<dbReference type="InterPro" id="IPR050428">
    <property type="entry name" value="TCS_sensor_his_kinase"/>
</dbReference>
<evidence type="ECO:0000256" key="1">
    <source>
        <dbReference type="ARBA" id="ARBA00000085"/>
    </source>
</evidence>
<evidence type="ECO:0000313" key="15">
    <source>
        <dbReference type="EMBL" id="GLX84083.1"/>
    </source>
</evidence>
<evidence type="ECO:0000256" key="12">
    <source>
        <dbReference type="ARBA" id="ARBA00023136"/>
    </source>
</evidence>
<reference evidence="15 16" key="1">
    <citation type="submission" date="2023-03" db="EMBL/GenBank/DDBJ databases">
        <title>Thalassotalea loyana LMG 22536T draft genome sequence.</title>
        <authorList>
            <person name="Sawabe T."/>
        </authorList>
    </citation>
    <scope>NUCLEOTIDE SEQUENCE [LARGE SCALE GENOMIC DNA]</scope>
    <source>
        <strain evidence="15 16">LMG 22536</strain>
    </source>
</reference>
<dbReference type="Pfam" id="PF00512">
    <property type="entry name" value="HisKA"/>
    <property type="match status" value="1"/>
</dbReference>
<keyword evidence="6 13" id="KW-0812">Transmembrane</keyword>
<dbReference type="PROSITE" id="PS50109">
    <property type="entry name" value="HIS_KIN"/>
    <property type="match status" value="1"/>
</dbReference>
<evidence type="ECO:0000256" key="6">
    <source>
        <dbReference type="ARBA" id="ARBA00022692"/>
    </source>
</evidence>
<dbReference type="CDD" id="cd00075">
    <property type="entry name" value="HATPase"/>
    <property type="match status" value="1"/>
</dbReference>
<keyword evidence="9" id="KW-0067">ATP-binding</keyword>
<dbReference type="Proteomes" id="UP001157134">
    <property type="component" value="Unassembled WGS sequence"/>
</dbReference>
<protein>
    <recommendedName>
        <fullName evidence="3">histidine kinase</fullName>
        <ecNumber evidence="3">2.7.13.3</ecNumber>
    </recommendedName>
</protein>
<dbReference type="InterPro" id="IPR003594">
    <property type="entry name" value="HATPase_dom"/>
</dbReference>
<proteinExistence type="predicted"/>
<keyword evidence="5" id="KW-0808">Transferase</keyword>
<dbReference type="EC" id="2.7.13.3" evidence="3"/>
<evidence type="ECO:0000256" key="9">
    <source>
        <dbReference type="ARBA" id="ARBA00022840"/>
    </source>
</evidence>
<name>A0ABQ6H7H7_9GAMM</name>
<evidence type="ECO:0000256" key="2">
    <source>
        <dbReference type="ARBA" id="ARBA00004141"/>
    </source>
</evidence>
<dbReference type="InterPro" id="IPR004358">
    <property type="entry name" value="Sig_transdc_His_kin-like_C"/>
</dbReference>
<keyword evidence="4" id="KW-0597">Phosphoprotein</keyword>
<evidence type="ECO:0000256" key="11">
    <source>
        <dbReference type="ARBA" id="ARBA00023012"/>
    </source>
</evidence>
<evidence type="ECO:0000259" key="14">
    <source>
        <dbReference type="PROSITE" id="PS50109"/>
    </source>
</evidence>
<evidence type="ECO:0000256" key="10">
    <source>
        <dbReference type="ARBA" id="ARBA00022989"/>
    </source>
</evidence>
<evidence type="ECO:0000313" key="16">
    <source>
        <dbReference type="Proteomes" id="UP001157134"/>
    </source>
</evidence>
<dbReference type="InterPro" id="IPR036097">
    <property type="entry name" value="HisK_dim/P_sf"/>
</dbReference>
<dbReference type="PANTHER" id="PTHR45436:SF14">
    <property type="entry name" value="SENSOR PROTEIN QSEC"/>
    <property type="match status" value="1"/>
</dbReference>
<keyword evidence="16" id="KW-1185">Reference proteome</keyword>
<keyword evidence="10 13" id="KW-1133">Transmembrane helix</keyword>
<evidence type="ECO:0000256" key="8">
    <source>
        <dbReference type="ARBA" id="ARBA00022777"/>
    </source>
</evidence>
<sequence length="437" mass="48106">MTIKRYLLIVILSSIVLATFSAALQGFKASNQKLNSVFDDEMRSIAFTLKNSPIAPSGFDVDTHSSFAFQIWKANKLIVKSKNAPSQKIANSTEEFGYRSFMGNHWRYFSLSDEYSQVIVAQPMPQRIESIEQVLLEAVLPIVIVIPIIGLIVYLAVNKALSPIRTLSESVMQKDASDLTPINIEAHTTDLEPIQNTINGLLVRLNAAFEREKSLASNAAHELRTPISVLKLNAHNLKIAFEAKNIEEQHIEDLTANTERMAHVIEQVIALNRTTPENFDAKKTQFNISNLLQEVIASNFSQIDSQGQSVSLNATSMSIFADKFSLETLFDNLIKNAIKYSGIGAEILISATNNGDNITISVEDSGPGIEEEQLDKVMQRFYRVKHHEQTGSGLGLSIVSHIVALHKGNVALGRSSLGGLRVDIVLPHLDTGNIDAG</sequence>
<dbReference type="SMART" id="SM00388">
    <property type="entry name" value="HisKA"/>
    <property type="match status" value="1"/>
</dbReference>
<dbReference type="SMART" id="SM00387">
    <property type="entry name" value="HATPase_c"/>
    <property type="match status" value="1"/>
</dbReference>
<dbReference type="RefSeq" id="WP_284295631.1">
    <property type="nucleotide sequence ID" value="NZ_BSSV01000001.1"/>
</dbReference>
<dbReference type="EMBL" id="BSSV01000001">
    <property type="protein sequence ID" value="GLX84083.1"/>
    <property type="molecule type" value="Genomic_DNA"/>
</dbReference>